<dbReference type="InterPro" id="IPR036396">
    <property type="entry name" value="Cyt_P450_sf"/>
</dbReference>
<evidence type="ECO:0000256" key="2">
    <source>
        <dbReference type="ARBA" id="ARBA00022617"/>
    </source>
</evidence>
<reference evidence="7 8" key="1">
    <citation type="submission" date="2019-12" db="EMBL/GenBank/DDBJ databases">
        <title>Nocardia sp. nov. ET3-3 isolated from soil.</title>
        <authorList>
            <person name="Kanchanasin P."/>
            <person name="Tanasupawat S."/>
            <person name="Yuki M."/>
            <person name="Kudo T."/>
        </authorList>
    </citation>
    <scope>NUCLEOTIDE SEQUENCE [LARGE SCALE GENOMIC DNA]</scope>
    <source>
        <strain evidence="7 8">ET3-3</strain>
    </source>
</reference>
<keyword evidence="2" id="KW-0349">Heme</keyword>
<dbReference type="Proteomes" id="UP000466794">
    <property type="component" value="Unassembled WGS sequence"/>
</dbReference>
<comment type="caution">
    <text evidence="7">The sequence shown here is derived from an EMBL/GenBank/DDBJ whole genome shotgun (WGS) entry which is preliminary data.</text>
</comment>
<dbReference type="AlphaFoldDB" id="A0A7K1V1C5"/>
<dbReference type="PANTHER" id="PTHR46696">
    <property type="entry name" value="P450, PUTATIVE (EUROFUNG)-RELATED"/>
    <property type="match status" value="1"/>
</dbReference>
<dbReference type="InterPro" id="IPR002397">
    <property type="entry name" value="Cyt_P450_B"/>
</dbReference>
<accession>A0A7K1V1C5</accession>
<evidence type="ECO:0000256" key="4">
    <source>
        <dbReference type="ARBA" id="ARBA00023002"/>
    </source>
</evidence>
<keyword evidence="5" id="KW-0408">Iron</keyword>
<keyword evidence="3" id="KW-0479">Metal-binding</keyword>
<protein>
    <submittedName>
        <fullName evidence="7">Cytochrome P450</fullName>
    </submittedName>
</protein>
<dbReference type="SUPFAM" id="SSF48264">
    <property type="entry name" value="Cytochrome P450"/>
    <property type="match status" value="1"/>
</dbReference>
<dbReference type="PANTHER" id="PTHR46696:SF1">
    <property type="entry name" value="CYTOCHROME P450 YJIB-RELATED"/>
    <property type="match status" value="1"/>
</dbReference>
<comment type="similarity">
    <text evidence="1">Belongs to the cytochrome P450 family.</text>
</comment>
<dbReference type="EMBL" id="WRPP01000005">
    <property type="protein sequence ID" value="MVU80405.1"/>
    <property type="molecule type" value="Genomic_DNA"/>
</dbReference>
<proteinExistence type="inferred from homology"/>
<name>A0A7K1V1C5_9NOCA</name>
<dbReference type="Gene3D" id="1.10.630.10">
    <property type="entry name" value="Cytochrome P450"/>
    <property type="match status" value="1"/>
</dbReference>
<dbReference type="RefSeq" id="WP_157390055.1">
    <property type="nucleotide sequence ID" value="NZ_WRPP01000005.1"/>
</dbReference>
<dbReference type="GO" id="GO:0016705">
    <property type="term" value="F:oxidoreductase activity, acting on paired donors, with incorporation or reduction of molecular oxygen"/>
    <property type="evidence" value="ECO:0007669"/>
    <property type="project" value="InterPro"/>
</dbReference>
<dbReference type="PRINTS" id="PR00359">
    <property type="entry name" value="BP450"/>
</dbReference>
<dbReference type="GO" id="GO:0005506">
    <property type="term" value="F:iron ion binding"/>
    <property type="evidence" value="ECO:0007669"/>
    <property type="project" value="InterPro"/>
</dbReference>
<evidence type="ECO:0000256" key="3">
    <source>
        <dbReference type="ARBA" id="ARBA00022723"/>
    </source>
</evidence>
<evidence type="ECO:0000256" key="6">
    <source>
        <dbReference type="ARBA" id="ARBA00023033"/>
    </source>
</evidence>
<dbReference type="GO" id="GO:0020037">
    <property type="term" value="F:heme binding"/>
    <property type="evidence" value="ECO:0007669"/>
    <property type="project" value="InterPro"/>
</dbReference>
<evidence type="ECO:0000256" key="1">
    <source>
        <dbReference type="ARBA" id="ARBA00010617"/>
    </source>
</evidence>
<organism evidence="7 8">
    <name type="scientific">Nocardia terrae</name>
    <dbReference type="NCBI Taxonomy" id="2675851"/>
    <lineage>
        <taxon>Bacteria</taxon>
        <taxon>Bacillati</taxon>
        <taxon>Actinomycetota</taxon>
        <taxon>Actinomycetes</taxon>
        <taxon>Mycobacteriales</taxon>
        <taxon>Nocardiaceae</taxon>
        <taxon>Nocardia</taxon>
    </lineage>
</organism>
<evidence type="ECO:0000313" key="8">
    <source>
        <dbReference type="Proteomes" id="UP000466794"/>
    </source>
</evidence>
<dbReference type="GO" id="GO:0004497">
    <property type="term" value="F:monooxygenase activity"/>
    <property type="evidence" value="ECO:0007669"/>
    <property type="project" value="UniProtKB-KW"/>
</dbReference>
<sequence length="370" mass="39835">MGVARVKLQSPEFAADPTRAYEDLRRRYGPVAPIELADGVPATLVLGYREALRILGDPEHFPADPRGRQYRSAYLAAVAEIDQYRLRSTVESAAMPLINGFCGAGYADLLADYARPLTLIVLSDLIGFPPRLRTEAGAALLDLAEAADTATSDLAERQFRTVLAELVAVKRDSPGRDVVSTLIGHADAFDDTEIVDQLTRLCVMGAEPTWNLIVNTLVLMADDTGFHDDLMAGSLQLRDAIDSVLFTDPPLANACPRFPQQPQVIASSLLPANQPVLISITACNNDPAVSGDHTGNRSHLAWGRGPHTCPAQPIASIIAREALDQLLDALPEIKLAIPLTDLPWRPSTFHRAPAAVPVTFPPSLPVGPRA</sequence>
<gene>
    <name evidence="7" type="ORF">GPX89_24540</name>
</gene>
<keyword evidence="6" id="KW-0503">Monooxygenase</keyword>
<evidence type="ECO:0000256" key="5">
    <source>
        <dbReference type="ARBA" id="ARBA00023004"/>
    </source>
</evidence>
<keyword evidence="8" id="KW-1185">Reference proteome</keyword>
<evidence type="ECO:0000313" key="7">
    <source>
        <dbReference type="EMBL" id="MVU80405.1"/>
    </source>
</evidence>
<keyword evidence="4" id="KW-0560">Oxidoreductase</keyword>